<evidence type="ECO:0000256" key="5">
    <source>
        <dbReference type="SAM" id="MobiDB-lite"/>
    </source>
</evidence>
<dbReference type="GO" id="GO:0008270">
    <property type="term" value="F:zinc ion binding"/>
    <property type="evidence" value="ECO:0007669"/>
    <property type="project" value="UniProtKB-KW"/>
</dbReference>
<evidence type="ECO:0000313" key="7">
    <source>
        <dbReference type="EMBL" id="GMN46717.1"/>
    </source>
</evidence>
<sequence length="295" mass="32594">MLKTRSKAPTTPKKQALMADSTSQPSSTEKYRKPISSSLFLSSPRLFTSFASKGGFSETEAAMSPTSILDSKPFSYNLKNPLFSDPKAPSDPEISAASARHRPWDKRLGIGIGLGIVDALNDEKSDRKQSNSETRMVLFGSHLKIQIPDPLSSGDFGTKTRNSHLGFSPGERSGAETPISPRVFTDMELSEDYTCVITHGPNPKTTHIFDDCIVEEGFCGVVGLSGARKEEINDNIGVLDNGFFPSENFLSFCCTCKKNLEQGKDIYMYRGEKAFCSHECRFEEMMLEERADKLD</sequence>
<proteinExistence type="inferred from homology"/>
<evidence type="ECO:0000256" key="1">
    <source>
        <dbReference type="ARBA" id="ARBA00009374"/>
    </source>
</evidence>
<dbReference type="PANTHER" id="PTHR46443">
    <property type="entry name" value="FCS-LIKE ZINC FINGER 8"/>
    <property type="match status" value="1"/>
</dbReference>
<protein>
    <recommendedName>
        <fullName evidence="6">FLZ-type domain-containing protein</fullName>
    </recommendedName>
</protein>
<dbReference type="PROSITE" id="PS51795">
    <property type="entry name" value="ZF_FLZ"/>
    <property type="match status" value="1"/>
</dbReference>
<dbReference type="EMBL" id="BTGU01000023">
    <property type="protein sequence ID" value="GMN46717.1"/>
    <property type="molecule type" value="Genomic_DNA"/>
</dbReference>
<keyword evidence="8" id="KW-1185">Reference proteome</keyword>
<evidence type="ECO:0000256" key="2">
    <source>
        <dbReference type="ARBA" id="ARBA00022723"/>
    </source>
</evidence>
<keyword evidence="3" id="KW-0862">Zinc</keyword>
<feature type="region of interest" description="Disordered" evidence="5">
    <location>
        <begin position="1"/>
        <end position="34"/>
    </location>
</feature>
<evidence type="ECO:0000256" key="3">
    <source>
        <dbReference type="ARBA" id="ARBA00022771"/>
    </source>
</evidence>
<dbReference type="InterPro" id="IPR044593">
    <property type="entry name" value="FLZ8/MARD1"/>
</dbReference>
<feature type="domain" description="FLZ-type" evidence="6">
    <location>
        <begin position="248"/>
        <end position="292"/>
    </location>
</feature>
<name>A0AA88A9M3_FICCA</name>
<dbReference type="Proteomes" id="UP001187192">
    <property type="component" value="Unassembled WGS sequence"/>
</dbReference>
<dbReference type="InterPro" id="IPR007650">
    <property type="entry name" value="Zf-FLZ_dom"/>
</dbReference>
<organism evidence="7 8">
    <name type="scientific">Ficus carica</name>
    <name type="common">Common fig</name>
    <dbReference type="NCBI Taxonomy" id="3494"/>
    <lineage>
        <taxon>Eukaryota</taxon>
        <taxon>Viridiplantae</taxon>
        <taxon>Streptophyta</taxon>
        <taxon>Embryophyta</taxon>
        <taxon>Tracheophyta</taxon>
        <taxon>Spermatophyta</taxon>
        <taxon>Magnoliopsida</taxon>
        <taxon>eudicotyledons</taxon>
        <taxon>Gunneridae</taxon>
        <taxon>Pentapetalae</taxon>
        <taxon>rosids</taxon>
        <taxon>fabids</taxon>
        <taxon>Rosales</taxon>
        <taxon>Moraceae</taxon>
        <taxon>Ficeae</taxon>
        <taxon>Ficus</taxon>
    </lineage>
</organism>
<evidence type="ECO:0000259" key="6">
    <source>
        <dbReference type="PROSITE" id="PS51795"/>
    </source>
</evidence>
<dbReference type="PANTHER" id="PTHR46443:SF3">
    <property type="entry name" value="PROTEIN MARD1"/>
    <property type="match status" value="1"/>
</dbReference>
<keyword evidence="2" id="KW-0479">Metal-binding</keyword>
<reference evidence="7" key="1">
    <citation type="submission" date="2023-07" db="EMBL/GenBank/DDBJ databases">
        <title>draft genome sequence of fig (Ficus carica).</title>
        <authorList>
            <person name="Takahashi T."/>
            <person name="Nishimura K."/>
        </authorList>
    </citation>
    <scope>NUCLEOTIDE SEQUENCE</scope>
</reference>
<dbReference type="AlphaFoldDB" id="A0AA88A9M3"/>
<comment type="similarity">
    <text evidence="1">Belongs to the FLZ family.</text>
</comment>
<dbReference type="Pfam" id="PF04570">
    <property type="entry name" value="zf-FLZ"/>
    <property type="match status" value="1"/>
</dbReference>
<evidence type="ECO:0000313" key="8">
    <source>
        <dbReference type="Proteomes" id="UP001187192"/>
    </source>
</evidence>
<evidence type="ECO:0000256" key="4">
    <source>
        <dbReference type="PROSITE-ProRule" id="PRU01131"/>
    </source>
</evidence>
<feature type="zinc finger region" description="FLZ-type" evidence="4">
    <location>
        <begin position="248"/>
        <end position="292"/>
    </location>
</feature>
<gene>
    <name evidence="7" type="ORF">TIFTF001_015908</name>
</gene>
<accession>A0AA88A9M3</accession>
<comment type="caution">
    <text evidence="7">The sequence shown here is derived from an EMBL/GenBank/DDBJ whole genome shotgun (WGS) entry which is preliminary data.</text>
</comment>
<keyword evidence="3" id="KW-0863">Zinc-finger</keyword>